<dbReference type="Pfam" id="PF03938">
    <property type="entry name" value="OmpH"/>
    <property type="match status" value="1"/>
</dbReference>
<keyword evidence="2 3" id="KW-0732">Signal</keyword>
<feature type="signal peptide" evidence="3">
    <location>
        <begin position="1"/>
        <end position="23"/>
    </location>
</feature>
<dbReference type="OrthoDB" id="1493480at2"/>
<dbReference type="InterPro" id="IPR005632">
    <property type="entry name" value="Chaperone_Skp"/>
</dbReference>
<proteinExistence type="inferred from homology"/>
<accession>A0A1H9AUR1</accession>
<dbReference type="InParanoid" id="A0A1H9AUR1"/>
<evidence type="ECO:0000256" key="1">
    <source>
        <dbReference type="ARBA" id="ARBA00009091"/>
    </source>
</evidence>
<evidence type="ECO:0000256" key="2">
    <source>
        <dbReference type="ARBA" id="ARBA00022729"/>
    </source>
</evidence>
<dbReference type="AlphaFoldDB" id="A0A1H9AUR1"/>
<dbReference type="RefSeq" id="WP_090165406.1">
    <property type="nucleotide sequence ID" value="NZ_FOFB01000002.1"/>
</dbReference>
<dbReference type="GO" id="GO:0005829">
    <property type="term" value="C:cytosol"/>
    <property type="evidence" value="ECO:0007669"/>
    <property type="project" value="TreeGrafter"/>
</dbReference>
<feature type="chain" id="PRO_5011611422" evidence="3">
    <location>
        <begin position="24"/>
        <end position="168"/>
    </location>
</feature>
<dbReference type="Proteomes" id="UP000199021">
    <property type="component" value="Unassembled WGS sequence"/>
</dbReference>
<reference evidence="5" key="1">
    <citation type="submission" date="2016-10" db="EMBL/GenBank/DDBJ databases">
        <authorList>
            <person name="Varghese N."/>
            <person name="Submissions S."/>
        </authorList>
    </citation>
    <scope>NUCLEOTIDE SEQUENCE [LARGE SCALE GENOMIC DNA]</scope>
    <source>
        <strain evidence="5">DSM 24740</strain>
    </source>
</reference>
<dbReference type="InterPro" id="IPR024930">
    <property type="entry name" value="Skp_dom_sf"/>
</dbReference>
<dbReference type="GO" id="GO:0050821">
    <property type="term" value="P:protein stabilization"/>
    <property type="evidence" value="ECO:0007669"/>
    <property type="project" value="TreeGrafter"/>
</dbReference>
<dbReference type="GO" id="GO:0051082">
    <property type="term" value="F:unfolded protein binding"/>
    <property type="evidence" value="ECO:0007669"/>
    <property type="project" value="InterPro"/>
</dbReference>
<evidence type="ECO:0000313" key="5">
    <source>
        <dbReference type="Proteomes" id="UP000199021"/>
    </source>
</evidence>
<name>A0A1H9AUR1_9BACT</name>
<dbReference type="SMART" id="SM00935">
    <property type="entry name" value="OmpH"/>
    <property type="match status" value="1"/>
</dbReference>
<dbReference type="EMBL" id="FOFB01000002">
    <property type="protein sequence ID" value="SEP80231.1"/>
    <property type="molecule type" value="Genomic_DNA"/>
</dbReference>
<comment type="similarity">
    <text evidence="1">Belongs to the Skp family.</text>
</comment>
<dbReference type="STRING" id="478744.SAMN05444359_102228"/>
<dbReference type="Gene3D" id="3.30.910.20">
    <property type="entry name" value="Skp domain"/>
    <property type="match status" value="1"/>
</dbReference>
<evidence type="ECO:0000313" key="4">
    <source>
        <dbReference type="EMBL" id="SEP80231.1"/>
    </source>
</evidence>
<evidence type="ECO:0000256" key="3">
    <source>
        <dbReference type="SAM" id="SignalP"/>
    </source>
</evidence>
<dbReference type="PANTHER" id="PTHR35089">
    <property type="entry name" value="CHAPERONE PROTEIN SKP"/>
    <property type="match status" value="1"/>
</dbReference>
<sequence length="168" mass="18578">MKKFLQIAMMAVLVFAATATASAQKFGYVNSAEILAELPAMKAAESNLEGLQKQLQKKGQAMVQNFETDYRALQEKAQAGELTPKAQQEEATKLETRQKEIAAFEQQMVADLQKKRAELLEPIYKSVNDAIAAVAKEKGYQFIFDQQVLLFGEETADVSADVKTKLGL</sequence>
<gene>
    <name evidence="4" type="ORF">SAMN05444359_102228</name>
</gene>
<keyword evidence="5" id="KW-1185">Reference proteome</keyword>
<protein>
    <submittedName>
        <fullName evidence="4">Periplasmic chaperone for outer membrane proteins Skp</fullName>
    </submittedName>
</protein>
<dbReference type="PANTHER" id="PTHR35089:SF1">
    <property type="entry name" value="CHAPERONE PROTEIN SKP"/>
    <property type="match status" value="1"/>
</dbReference>
<dbReference type="SUPFAM" id="SSF111384">
    <property type="entry name" value="OmpH-like"/>
    <property type="match status" value="1"/>
</dbReference>
<organism evidence="4 5">
    <name type="scientific">Neolewinella agarilytica</name>
    <dbReference type="NCBI Taxonomy" id="478744"/>
    <lineage>
        <taxon>Bacteria</taxon>
        <taxon>Pseudomonadati</taxon>
        <taxon>Bacteroidota</taxon>
        <taxon>Saprospiria</taxon>
        <taxon>Saprospirales</taxon>
        <taxon>Lewinellaceae</taxon>
        <taxon>Neolewinella</taxon>
    </lineage>
</organism>